<comment type="caution">
    <text evidence="1">The sequence shown here is derived from an EMBL/GenBank/DDBJ whole genome shotgun (WGS) entry which is preliminary data.</text>
</comment>
<proteinExistence type="predicted"/>
<evidence type="ECO:0000313" key="1">
    <source>
        <dbReference type="EMBL" id="RKI90415.1"/>
    </source>
</evidence>
<accession>A0A3A9AVR1</accession>
<keyword evidence="2" id="KW-1185">Reference proteome</keyword>
<dbReference type="EMBL" id="RAYQ01000014">
    <property type="protein sequence ID" value="RKI90415.1"/>
    <property type="molecule type" value="Genomic_DNA"/>
</dbReference>
<protein>
    <submittedName>
        <fullName evidence="1">Uncharacterized protein</fullName>
    </submittedName>
</protein>
<organism evidence="1 2">
    <name type="scientific">Parablautia intestinalis</name>
    <dbReference type="NCBI Taxonomy" id="2320100"/>
    <lineage>
        <taxon>Bacteria</taxon>
        <taxon>Bacillati</taxon>
        <taxon>Bacillota</taxon>
        <taxon>Clostridia</taxon>
        <taxon>Lachnospirales</taxon>
        <taxon>Lachnospiraceae</taxon>
        <taxon>Parablautia</taxon>
    </lineage>
</organism>
<dbReference type="AlphaFoldDB" id="A0A3A9AVR1"/>
<reference evidence="1 2" key="1">
    <citation type="submission" date="2018-09" db="EMBL/GenBank/DDBJ databases">
        <title>Murine metabolic-syndrome-specific gut microbial biobank.</title>
        <authorList>
            <person name="Liu C."/>
        </authorList>
    </citation>
    <scope>NUCLEOTIDE SEQUENCE [LARGE SCALE GENOMIC DNA]</scope>
    <source>
        <strain evidence="1 2">0.1xD8-82</strain>
    </source>
</reference>
<gene>
    <name evidence="1" type="ORF">D7V94_13350</name>
</gene>
<dbReference type="Proteomes" id="UP000280696">
    <property type="component" value="Unassembled WGS sequence"/>
</dbReference>
<sequence>MPGERREDMIKSKADALAFLKSHKEFSDQDWIEGKFWFRYDGVAEPECLRHDYTINHETEGIIGVMEKEAVDYVFRNRKRLNKLEQAAG</sequence>
<evidence type="ECO:0000313" key="2">
    <source>
        <dbReference type="Proteomes" id="UP000280696"/>
    </source>
</evidence>
<name>A0A3A9AVR1_9FIRM</name>